<dbReference type="RefSeq" id="WP_248834536.1">
    <property type="nucleotide sequence ID" value="NZ_JAJEQE010000002.1"/>
</dbReference>
<name>A0ABS8ERQ5_9FIRM</name>
<proteinExistence type="predicted"/>
<dbReference type="SMART" id="SM00849">
    <property type="entry name" value="Lactamase_B"/>
    <property type="match status" value="1"/>
</dbReference>
<organism evidence="2 3">
    <name type="scientific">Hominisplanchenecus faecis</name>
    <dbReference type="NCBI Taxonomy" id="2885351"/>
    <lineage>
        <taxon>Bacteria</taxon>
        <taxon>Bacillati</taxon>
        <taxon>Bacillota</taxon>
        <taxon>Clostridia</taxon>
        <taxon>Lachnospirales</taxon>
        <taxon>Lachnospiraceae</taxon>
        <taxon>Hominisplanchenecus</taxon>
    </lineage>
</organism>
<protein>
    <submittedName>
        <fullName evidence="2">MBL fold metallo-hydrolase</fullName>
    </submittedName>
</protein>
<dbReference type="EMBL" id="JAJEQE010000002">
    <property type="protein sequence ID" value="MCC2147815.1"/>
    <property type="molecule type" value="Genomic_DNA"/>
</dbReference>
<reference evidence="2 3" key="1">
    <citation type="submission" date="2021-10" db="EMBL/GenBank/DDBJ databases">
        <title>Anaerobic single-cell dispensing facilitates the cultivation of human gut bacteria.</title>
        <authorList>
            <person name="Afrizal A."/>
        </authorList>
    </citation>
    <scope>NUCLEOTIDE SEQUENCE [LARGE SCALE GENOMIC DNA]</scope>
    <source>
        <strain evidence="2 3">CLA-AA-H246</strain>
    </source>
</reference>
<dbReference type="PANTHER" id="PTHR30619:SF1">
    <property type="entry name" value="RECOMBINATION PROTEIN 2"/>
    <property type="match status" value="1"/>
</dbReference>
<dbReference type="PANTHER" id="PTHR30619">
    <property type="entry name" value="DNA INTERNALIZATION/COMPETENCE PROTEIN COMEC/REC2"/>
    <property type="match status" value="1"/>
</dbReference>
<dbReference type="Pfam" id="PF00753">
    <property type="entry name" value="Lactamase_B"/>
    <property type="match status" value="1"/>
</dbReference>
<gene>
    <name evidence="2" type="ORF">LKD42_00880</name>
</gene>
<keyword evidence="3" id="KW-1185">Reference proteome</keyword>
<dbReference type="Gene3D" id="3.60.15.10">
    <property type="entry name" value="Ribonuclease Z/Hydroxyacylglutathione hydrolase-like"/>
    <property type="match status" value="1"/>
</dbReference>
<comment type="caution">
    <text evidence="2">The sequence shown here is derived from an EMBL/GenBank/DDBJ whole genome shotgun (WGS) entry which is preliminary data.</text>
</comment>
<dbReference type="SUPFAM" id="SSF56281">
    <property type="entry name" value="Metallo-hydrolase/oxidoreductase"/>
    <property type="match status" value="1"/>
</dbReference>
<feature type="domain" description="Metallo-beta-lactamase" evidence="1">
    <location>
        <begin position="53"/>
        <end position="239"/>
    </location>
</feature>
<accession>A0ABS8ERQ5</accession>
<evidence type="ECO:0000259" key="1">
    <source>
        <dbReference type="SMART" id="SM00849"/>
    </source>
</evidence>
<dbReference type="Proteomes" id="UP001299235">
    <property type="component" value="Unassembled WGS sequence"/>
</dbReference>
<sequence>MRNKTPVFHSHTFLFFFFAGLFLFFSLHLGCGQKVYASSWKVTQYGSDSDFQQSMFYTIKGSNGKLIVIDGGWDYDAKRVRDTIKKLGGRVNLWIITHPHPDHVGAFNQIFANPDGIQIDQVIAPKINASRYRHYQYPWDEYQVFQKFSRLVRKNPKILWAKADDTFSFAGLDFEFFNGYSRNLKDTTKDICNGSSLVFKISGKKTSMLFTGDIVSSIGKRLIKTYHKRLKATYLQAPHHGNNDKRESFFKYIHAKVTFIDAPSFLRKRDTVKRNIKVLKDLGEKVYTYNSRKRSVTIR</sequence>
<dbReference type="InterPro" id="IPR036866">
    <property type="entry name" value="RibonucZ/Hydroxyglut_hydro"/>
</dbReference>
<dbReference type="InterPro" id="IPR001279">
    <property type="entry name" value="Metallo-B-lactamas"/>
</dbReference>
<dbReference type="InterPro" id="IPR052159">
    <property type="entry name" value="Competence_DNA_uptake"/>
</dbReference>
<evidence type="ECO:0000313" key="3">
    <source>
        <dbReference type="Proteomes" id="UP001299235"/>
    </source>
</evidence>
<evidence type="ECO:0000313" key="2">
    <source>
        <dbReference type="EMBL" id="MCC2147815.1"/>
    </source>
</evidence>